<dbReference type="GO" id="GO:1990904">
    <property type="term" value="C:ribonucleoprotein complex"/>
    <property type="evidence" value="ECO:0007669"/>
    <property type="project" value="UniProtKB-KW"/>
</dbReference>
<evidence type="ECO:0000256" key="3">
    <source>
        <dbReference type="ARBA" id="ARBA00023274"/>
    </source>
</evidence>
<organism evidence="6 7">
    <name type="scientific">Circinella minor</name>
    <dbReference type="NCBI Taxonomy" id="1195481"/>
    <lineage>
        <taxon>Eukaryota</taxon>
        <taxon>Fungi</taxon>
        <taxon>Fungi incertae sedis</taxon>
        <taxon>Mucoromycota</taxon>
        <taxon>Mucoromycotina</taxon>
        <taxon>Mucoromycetes</taxon>
        <taxon>Mucorales</taxon>
        <taxon>Lichtheimiaceae</taxon>
        <taxon>Circinella</taxon>
    </lineage>
</organism>
<protein>
    <recommendedName>
        <fullName evidence="4">Large ribosomal subunit protein uL4m</fullName>
    </recommendedName>
</protein>
<keyword evidence="7" id="KW-1185">Reference proteome</keyword>
<accession>A0A8H7VIS9</accession>
<dbReference type="HAMAP" id="MF_01328_B">
    <property type="entry name" value="Ribosomal_uL4_B"/>
    <property type="match status" value="1"/>
</dbReference>
<feature type="non-terminal residue" evidence="6">
    <location>
        <position position="1"/>
    </location>
</feature>
<reference evidence="6 7" key="1">
    <citation type="submission" date="2020-12" db="EMBL/GenBank/DDBJ databases">
        <title>Metabolic potential, ecology and presence of endohyphal bacteria is reflected in genomic diversity of Mucoromycotina.</title>
        <authorList>
            <person name="Muszewska A."/>
            <person name="Okrasinska A."/>
            <person name="Steczkiewicz K."/>
            <person name="Drgas O."/>
            <person name="Orlowska M."/>
            <person name="Perlinska-Lenart U."/>
            <person name="Aleksandrzak-Piekarczyk T."/>
            <person name="Szatraj K."/>
            <person name="Zielenkiewicz U."/>
            <person name="Pilsyk S."/>
            <person name="Malc E."/>
            <person name="Mieczkowski P."/>
            <person name="Kruszewska J.S."/>
            <person name="Biernat P."/>
            <person name="Pawlowska J."/>
        </authorList>
    </citation>
    <scope>NUCLEOTIDE SEQUENCE [LARGE SCALE GENOMIC DNA]</scope>
    <source>
        <strain evidence="6 7">CBS 142.35</strain>
    </source>
</reference>
<evidence type="ECO:0000313" key="7">
    <source>
        <dbReference type="Proteomes" id="UP000646827"/>
    </source>
</evidence>
<dbReference type="GO" id="GO:0003735">
    <property type="term" value="F:structural constituent of ribosome"/>
    <property type="evidence" value="ECO:0007669"/>
    <property type="project" value="InterPro"/>
</dbReference>
<evidence type="ECO:0000256" key="5">
    <source>
        <dbReference type="SAM" id="MobiDB-lite"/>
    </source>
</evidence>
<dbReference type="Gene3D" id="3.40.1370.10">
    <property type="match status" value="1"/>
</dbReference>
<dbReference type="Pfam" id="PF00573">
    <property type="entry name" value="Ribosomal_L4"/>
    <property type="match status" value="1"/>
</dbReference>
<sequence length="248" mass="27528">GSIANVVKTTLQKRTLATAVPKVTSPFSPHVEAFVRDFKTNEPLSIVNLDKQIFGAPLRRDILQRVVVWQRDSMRQGTHSAKGRSEVAGTGKKAAPQKGRGKARVGDMKAPHFRGGGVAFGPTPRDHSTDLPRKVQELGLRVALSTKYAQDQLTVVDSLDILDSTKTRELNNILQQTYMNQEETGNPHTTMLIVTNDFNENLELAARNIPRCEVIYVEETNVLDLLTYEKVVIEKSAVETLEAILRAE</sequence>
<dbReference type="EMBL" id="JAEPRB010000091">
    <property type="protein sequence ID" value="KAG2222110.1"/>
    <property type="molecule type" value="Genomic_DNA"/>
</dbReference>
<keyword evidence="3" id="KW-0687">Ribonucleoprotein</keyword>
<evidence type="ECO:0000256" key="2">
    <source>
        <dbReference type="ARBA" id="ARBA00022980"/>
    </source>
</evidence>
<gene>
    <name evidence="6" type="ORF">INT45_007546</name>
</gene>
<dbReference type="SUPFAM" id="SSF52166">
    <property type="entry name" value="Ribosomal protein L4"/>
    <property type="match status" value="1"/>
</dbReference>
<dbReference type="NCBIfam" id="TIGR03953">
    <property type="entry name" value="rplD_bact"/>
    <property type="match status" value="1"/>
</dbReference>
<dbReference type="GO" id="GO:0005840">
    <property type="term" value="C:ribosome"/>
    <property type="evidence" value="ECO:0007669"/>
    <property type="project" value="UniProtKB-KW"/>
</dbReference>
<dbReference type="InterPro" id="IPR023574">
    <property type="entry name" value="Ribosomal_uL4_dom_sf"/>
</dbReference>
<feature type="region of interest" description="Disordered" evidence="5">
    <location>
        <begin position="74"/>
        <end position="130"/>
    </location>
</feature>
<evidence type="ECO:0000313" key="6">
    <source>
        <dbReference type="EMBL" id="KAG2222110.1"/>
    </source>
</evidence>
<evidence type="ECO:0000256" key="1">
    <source>
        <dbReference type="ARBA" id="ARBA00010528"/>
    </source>
</evidence>
<keyword evidence="2" id="KW-0689">Ribosomal protein</keyword>
<dbReference type="OrthoDB" id="275876at2759"/>
<proteinExistence type="inferred from homology"/>
<comment type="caution">
    <text evidence="6">The sequence shown here is derived from an EMBL/GenBank/DDBJ whole genome shotgun (WGS) entry which is preliminary data.</text>
</comment>
<dbReference type="GO" id="GO:0006412">
    <property type="term" value="P:translation"/>
    <property type="evidence" value="ECO:0007669"/>
    <property type="project" value="InterPro"/>
</dbReference>
<dbReference type="Proteomes" id="UP000646827">
    <property type="component" value="Unassembled WGS sequence"/>
</dbReference>
<dbReference type="InterPro" id="IPR013005">
    <property type="entry name" value="Ribosomal_uL4-like"/>
</dbReference>
<dbReference type="PANTHER" id="PTHR10746">
    <property type="entry name" value="50S RIBOSOMAL PROTEIN L4"/>
    <property type="match status" value="1"/>
</dbReference>
<comment type="similarity">
    <text evidence="1">Belongs to the universal ribosomal protein uL4 family.</text>
</comment>
<name>A0A8H7VIS9_9FUNG</name>
<dbReference type="AlphaFoldDB" id="A0A8H7VIS9"/>
<evidence type="ECO:0000256" key="4">
    <source>
        <dbReference type="ARBA" id="ARBA00040565"/>
    </source>
</evidence>
<dbReference type="InterPro" id="IPR002136">
    <property type="entry name" value="Ribosomal_uL4"/>
</dbReference>
<dbReference type="PANTHER" id="PTHR10746:SF6">
    <property type="entry name" value="LARGE RIBOSOMAL SUBUNIT PROTEIN UL4M"/>
    <property type="match status" value="1"/>
</dbReference>